<dbReference type="STRING" id="47855.GA0070606_4182"/>
<evidence type="ECO:0000313" key="1">
    <source>
        <dbReference type="EMBL" id="SCL65680.1"/>
    </source>
</evidence>
<dbReference type="AlphaFoldDB" id="A0A1C6VIG0"/>
<dbReference type="EMBL" id="FMHZ01000002">
    <property type="protein sequence ID" value="SCL65680.1"/>
    <property type="molecule type" value="Genomic_DNA"/>
</dbReference>
<proteinExistence type="predicted"/>
<protein>
    <submittedName>
        <fullName evidence="1">Uncharacterized protein</fullName>
    </submittedName>
</protein>
<dbReference type="Proteomes" id="UP000199001">
    <property type="component" value="Unassembled WGS sequence"/>
</dbReference>
<organism evidence="1 2">
    <name type="scientific">Micromonospora citrea</name>
    <dbReference type="NCBI Taxonomy" id="47855"/>
    <lineage>
        <taxon>Bacteria</taxon>
        <taxon>Bacillati</taxon>
        <taxon>Actinomycetota</taxon>
        <taxon>Actinomycetes</taxon>
        <taxon>Micromonosporales</taxon>
        <taxon>Micromonosporaceae</taxon>
        <taxon>Micromonospora</taxon>
    </lineage>
</organism>
<reference evidence="2" key="1">
    <citation type="submission" date="2016-06" db="EMBL/GenBank/DDBJ databases">
        <authorList>
            <person name="Varghese N."/>
            <person name="Submissions Spin"/>
        </authorList>
    </citation>
    <scope>NUCLEOTIDE SEQUENCE [LARGE SCALE GENOMIC DNA]</scope>
    <source>
        <strain evidence="2">DSM 43903</strain>
    </source>
</reference>
<evidence type="ECO:0000313" key="2">
    <source>
        <dbReference type="Proteomes" id="UP000199001"/>
    </source>
</evidence>
<name>A0A1C6VIG0_9ACTN</name>
<accession>A0A1C6VIG0</accession>
<gene>
    <name evidence="1" type="ORF">GA0070606_4182</name>
</gene>
<keyword evidence="2" id="KW-1185">Reference proteome</keyword>
<sequence>MVTELPWAYLDRDDPGTPYAQWREKVTGGWG</sequence>